<feature type="chain" id="PRO_5044380897" description="Lipoprotein" evidence="2">
    <location>
        <begin position="18"/>
        <end position="206"/>
    </location>
</feature>
<dbReference type="RefSeq" id="WP_099201545.1">
    <property type="nucleotide sequence ID" value="NZ_JBIRXA010000024.1"/>
</dbReference>
<evidence type="ECO:0000313" key="4">
    <source>
        <dbReference type="Proteomes" id="UP000222531"/>
    </source>
</evidence>
<proteinExistence type="predicted"/>
<evidence type="ECO:0000313" key="3">
    <source>
        <dbReference type="EMBL" id="PHQ49602.1"/>
    </source>
</evidence>
<dbReference type="EMBL" id="NHZO01000154">
    <property type="protein sequence ID" value="PHQ49602.1"/>
    <property type="molecule type" value="Genomic_DNA"/>
</dbReference>
<comment type="caution">
    <text evidence="3">The sequence shown here is derived from an EMBL/GenBank/DDBJ whole genome shotgun (WGS) entry which is preliminary data.</text>
</comment>
<gene>
    <name evidence="3" type="ORF">BLA24_26645</name>
</gene>
<keyword evidence="2" id="KW-0732">Signal</keyword>
<protein>
    <recommendedName>
        <fullName evidence="5">Lipoprotein</fullName>
    </recommendedName>
</protein>
<feature type="signal peptide" evidence="2">
    <location>
        <begin position="1"/>
        <end position="17"/>
    </location>
</feature>
<dbReference type="OrthoDB" id="4331879at2"/>
<organism evidence="3 4">
    <name type="scientific">Streptomyces cinnamoneus</name>
    <name type="common">Streptoverticillium cinnamoneum</name>
    <dbReference type="NCBI Taxonomy" id="53446"/>
    <lineage>
        <taxon>Bacteria</taxon>
        <taxon>Bacillati</taxon>
        <taxon>Actinomycetota</taxon>
        <taxon>Actinomycetes</taxon>
        <taxon>Kitasatosporales</taxon>
        <taxon>Streptomycetaceae</taxon>
        <taxon>Streptomyces</taxon>
        <taxon>Streptomyces cinnamoneus group</taxon>
    </lineage>
</organism>
<evidence type="ECO:0008006" key="5">
    <source>
        <dbReference type="Google" id="ProtNLM"/>
    </source>
</evidence>
<evidence type="ECO:0000256" key="1">
    <source>
        <dbReference type="SAM" id="MobiDB-lite"/>
    </source>
</evidence>
<dbReference type="AlphaFoldDB" id="A0A2G1XEF2"/>
<feature type="region of interest" description="Disordered" evidence="1">
    <location>
        <begin position="168"/>
        <end position="206"/>
    </location>
</feature>
<keyword evidence="4" id="KW-1185">Reference proteome</keyword>
<dbReference type="Proteomes" id="UP000222531">
    <property type="component" value="Unassembled WGS sequence"/>
</dbReference>
<feature type="compositionally biased region" description="Basic and acidic residues" evidence="1">
    <location>
        <begin position="178"/>
        <end position="199"/>
    </location>
</feature>
<accession>A0A2G1XEF2</accession>
<name>A0A2G1XEF2_STRCJ</name>
<evidence type="ECO:0000256" key="2">
    <source>
        <dbReference type="SAM" id="SignalP"/>
    </source>
</evidence>
<dbReference type="PROSITE" id="PS51257">
    <property type="entry name" value="PROKAR_LIPOPROTEIN"/>
    <property type="match status" value="1"/>
</dbReference>
<reference evidence="3 4" key="1">
    <citation type="journal article" date="2017" name="Biochemistry">
        <title>Identification of the Biosynthetic Pathway for the Antibiotic Bicyclomycin.</title>
        <authorList>
            <person name="Patteson J."/>
            <person name="Cai W."/>
            <person name="Johnson R.A."/>
            <person name="Santa Maria K."/>
            <person name="Li B."/>
        </authorList>
    </citation>
    <scope>NUCLEOTIDE SEQUENCE [LARGE SCALE GENOMIC DNA]</scope>
    <source>
        <strain evidence="3 4">ATCC 21532</strain>
    </source>
</reference>
<sequence>MSVMRLPATVRTTAVRAAALAAGAGLVAGCGIRGTAVPVDAGSAPSRATCVVRPAAPQSDPLPGSAVMSVQLLCGSQLLPVPRSVALPESGESVGTARALLEELQRQPSPVEDDAGFATDVPQRLTVRGSGPGDPAGTLRLGVKPDELPPVALAQLVCTYAGTAAADGKGTVVLGGPDDEKPRGFTCTEETRTHPERTRSTGAPVS</sequence>